<organism evidence="2 3">
    <name type="scientific">Solea senegalensis</name>
    <name type="common">Senegalese sole</name>
    <dbReference type="NCBI Taxonomy" id="28829"/>
    <lineage>
        <taxon>Eukaryota</taxon>
        <taxon>Metazoa</taxon>
        <taxon>Chordata</taxon>
        <taxon>Craniata</taxon>
        <taxon>Vertebrata</taxon>
        <taxon>Euteleostomi</taxon>
        <taxon>Actinopterygii</taxon>
        <taxon>Neopterygii</taxon>
        <taxon>Teleostei</taxon>
        <taxon>Neoteleostei</taxon>
        <taxon>Acanthomorphata</taxon>
        <taxon>Carangaria</taxon>
        <taxon>Pleuronectiformes</taxon>
        <taxon>Pleuronectoidei</taxon>
        <taxon>Soleidae</taxon>
        <taxon>Solea</taxon>
    </lineage>
</organism>
<evidence type="ECO:0000313" key="2">
    <source>
        <dbReference type="EMBL" id="KAG7526707.1"/>
    </source>
</evidence>
<feature type="compositionally biased region" description="Low complexity" evidence="1">
    <location>
        <begin position="77"/>
        <end position="90"/>
    </location>
</feature>
<dbReference type="InterPro" id="IPR051870">
    <property type="entry name" value="Elongin-A_domain"/>
</dbReference>
<dbReference type="Proteomes" id="UP000693946">
    <property type="component" value="Linkage Group LG1"/>
</dbReference>
<gene>
    <name evidence="2" type="ORF">JOB18_044167</name>
</gene>
<feature type="region of interest" description="Disordered" evidence="1">
    <location>
        <begin position="40"/>
        <end position="158"/>
    </location>
</feature>
<dbReference type="PANTHER" id="PTHR15141">
    <property type="entry name" value="TRANSCRIPTION ELONGATION FACTOR B POLYPEPTIDE 3"/>
    <property type="match status" value="1"/>
</dbReference>
<name>A0AAV6TBD8_SOLSE</name>
<dbReference type="AlphaFoldDB" id="A0AAV6TBD8"/>
<feature type="compositionally biased region" description="Basic residues" evidence="1">
    <location>
        <begin position="149"/>
        <end position="158"/>
    </location>
</feature>
<dbReference type="GO" id="GO:0006368">
    <property type="term" value="P:transcription elongation by RNA polymerase II"/>
    <property type="evidence" value="ECO:0007669"/>
    <property type="project" value="InterPro"/>
</dbReference>
<keyword evidence="3" id="KW-1185">Reference proteome</keyword>
<dbReference type="EMBL" id="JAGKHQ010000001">
    <property type="protein sequence ID" value="KAG7526707.1"/>
    <property type="molecule type" value="Genomic_DNA"/>
</dbReference>
<keyword evidence="2" id="KW-0648">Protein biosynthesis</keyword>
<accession>A0AAV6TBD8</accession>
<proteinExistence type="predicted"/>
<dbReference type="GO" id="GO:0003746">
    <property type="term" value="F:translation elongation factor activity"/>
    <property type="evidence" value="ECO:0007669"/>
    <property type="project" value="UniProtKB-KW"/>
</dbReference>
<dbReference type="Pfam" id="PF06881">
    <property type="entry name" value="Elongin_A"/>
    <property type="match status" value="1"/>
</dbReference>
<evidence type="ECO:0000256" key="1">
    <source>
        <dbReference type="SAM" id="MobiDB-lite"/>
    </source>
</evidence>
<reference evidence="2 3" key="1">
    <citation type="journal article" date="2021" name="Sci. Rep.">
        <title>Chromosome anchoring in Senegalese sole (Solea senegalensis) reveals sex-associated markers and genome rearrangements in flatfish.</title>
        <authorList>
            <person name="Guerrero-Cozar I."/>
            <person name="Gomez-Garrido J."/>
            <person name="Berbel C."/>
            <person name="Martinez-Blanch J.F."/>
            <person name="Alioto T."/>
            <person name="Claros M.G."/>
            <person name="Gagnaire P.A."/>
            <person name="Manchado M."/>
        </authorList>
    </citation>
    <scope>NUCLEOTIDE SEQUENCE [LARGE SCALE GENOMIC DNA]</scope>
    <source>
        <strain evidence="2">Sse05_10M</strain>
    </source>
</reference>
<dbReference type="InterPro" id="IPR010684">
    <property type="entry name" value="RNA_pol_II_trans_fac_SIII_A"/>
</dbReference>
<dbReference type="GO" id="GO:0070449">
    <property type="term" value="C:elongin complex"/>
    <property type="evidence" value="ECO:0007669"/>
    <property type="project" value="InterPro"/>
</dbReference>
<sequence>MRHCQRDFKRESPQEFESWRELYLRLHDEREERLKMLTQNISSAHANKPKGRQVKMAYVNSAAKPPRDVRRRQEKFGTSSGLSTAASAAAPIKIRPVTTDFSGESSHSSLSQHHPPSSSRSSAPGGGGHVAREKPQVKRIAPMMAKTIKAFKNRFSRR</sequence>
<dbReference type="PANTHER" id="PTHR15141:SF75">
    <property type="entry name" value="ELONGIN-A"/>
    <property type="match status" value="1"/>
</dbReference>
<evidence type="ECO:0000313" key="3">
    <source>
        <dbReference type="Proteomes" id="UP000693946"/>
    </source>
</evidence>
<feature type="compositionally biased region" description="Low complexity" evidence="1">
    <location>
        <begin position="102"/>
        <end position="123"/>
    </location>
</feature>
<comment type="caution">
    <text evidence="2">The sequence shown here is derived from an EMBL/GenBank/DDBJ whole genome shotgun (WGS) entry which is preliminary data.</text>
</comment>
<keyword evidence="2" id="KW-0251">Elongation factor</keyword>
<protein>
    <submittedName>
        <fullName evidence="2">Transcription elongation factor B polypeptide 3</fullName>
    </submittedName>
</protein>